<feature type="transmembrane region" description="Helical" evidence="8">
    <location>
        <begin position="36"/>
        <end position="55"/>
    </location>
</feature>
<dbReference type="Pfam" id="PF02080">
    <property type="entry name" value="TrkA_C"/>
    <property type="match status" value="1"/>
</dbReference>
<comment type="subcellular location">
    <subcellularLocation>
        <location evidence="1">Cell membrane</location>
        <topology evidence="1">Multi-pass membrane protein</topology>
    </subcellularLocation>
</comment>
<gene>
    <name evidence="10" type="ORF">QOL99_01415</name>
</gene>
<feature type="transmembrane region" description="Helical" evidence="8">
    <location>
        <begin position="152"/>
        <end position="173"/>
    </location>
</feature>
<dbReference type="InterPro" id="IPR006512">
    <property type="entry name" value="YidE_YbjL"/>
</dbReference>
<dbReference type="Proteomes" id="UP001302059">
    <property type="component" value="Unassembled WGS sequence"/>
</dbReference>
<evidence type="ECO:0000256" key="7">
    <source>
        <dbReference type="ARBA" id="ARBA00023136"/>
    </source>
</evidence>
<protein>
    <submittedName>
        <fullName evidence="10">TrkA C-terminal domain-containing protein</fullName>
    </submittedName>
</protein>
<feature type="transmembrane region" description="Helical" evidence="8">
    <location>
        <begin position="12"/>
        <end position="29"/>
    </location>
</feature>
<dbReference type="PROSITE" id="PS51202">
    <property type="entry name" value="RCK_C"/>
    <property type="match status" value="1"/>
</dbReference>
<evidence type="ECO:0000259" key="9">
    <source>
        <dbReference type="PROSITE" id="PS51202"/>
    </source>
</evidence>
<name>A0ABT7JGJ6_9DEIO</name>
<comment type="similarity">
    <text evidence="2">Belongs to the AAE transporter (TC 2.A.81) family.</text>
</comment>
<dbReference type="InterPro" id="IPR036721">
    <property type="entry name" value="RCK_C_sf"/>
</dbReference>
<dbReference type="InterPro" id="IPR006037">
    <property type="entry name" value="RCK_C"/>
</dbReference>
<dbReference type="InterPro" id="IPR050144">
    <property type="entry name" value="AAE_transporter"/>
</dbReference>
<reference evidence="10 11" key="1">
    <citation type="submission" date="2023-05" db="EMBL/GenBank/DDBJ databases">
        <authorList>
            <person name="Gao F."/>
        </authorList>
    </citation>
    <scope>NUCLEOTIDE SEQUENCE [LARGE SCALE GENOMIC DNA]</scope>
    <source>
        <strain evidence="10 11">MIMF12</strain>
    </source>
</reference>
<keyword evidence="11" id="KW-1185">Reference proteome</keyword>
<evidence type="ECO:0000313" key="11">
    <source>
        <dbReference type="Proteomes" id="UP001302059"/>
    </source>
</evidence>
<feature type="domain" description="RCK C-terminal" evidence="9">
    <location>
        <begin position="266"/>
        <end position="350"/>
    </location>
</feature>
<dbReference type="Gene3D" id="3.30.70.1450">
    <property type="entry name" value="Regulator of K+ conductance, C-terminal domain"/>
    <property type="match status" value="1"/>
</dbReference>
<evidence type="ECO:0000256" key="3">
    <source>
        <dbReference type="ARBA" id="ARBA00022448"/>
    </source>
</evidence>
<evidence type="ECO:0000256" key="1">
    <source>
        <dbReference type="ARBA" id="ARBA00004651"/>
    </source>
</evidence>
<feature type="transmembrane region" description="Helical" evidence="8">
    <location>
        <begin position="61"/>
        <end position="83"/>
    </location>
</feature>
<dbReference type="SUPFAM" id="SSF116726">
    <property type="entry name" value="TrkA C-terminal domain-like"/>
    <property type="match status" value="1"/>
</dbReference>
<dbReference type="PANTHER" id="PTHR30445:SF3">
    <property type="entry name" value="TRANSPORT PROTEIN YIDE-RELATED"/>
    <property type="match status" value="1"/>
</dbReference>
<evidence type="ECO:0000256" key="5">
    <source>
        <dbReference type="ARBA" id="ARBA00022692"/>
    </source>
</evidence>
<keyword evidence="6 8" id="KW-1133">Transmembrane helix</keyword>
<proteinExistence type="inferred from homology"/>
<keyword evidence="3" id="KW-0813">Transport</keyword>
<comment type="caution">
    <text evidence="10">The sequence shown here is derived from an EMBL/GenBank/DDBJ whole genome shotgun (WGS) entry which is preliminary data.</text>
</comment>
<evidence type="ECO:0000256" key="4">
    <source>
        <dbReference type="ARBA" id="ARBA00022475"/>
    </source>
</evidence>
<feature type="transmembrane region" description="Helical" evidence="8">
    <location>
        <begin position="360"/>
        <end position="380"/>
    </location>
</feature>
<feature type="transmembrane region" description="Helical" evidence="8">
    <location>
        <begin position="95"/>
        <end position="115"/>
    </location>
</feature>
<keyword evidence="4" id="KW-1003">Cell membrane</keyword>
<dbReference type="EMBL" id="JASNGB010000005">
    <property type="protein sequence ID" value="MDL2342799.1"/>
    <property type="molecule type" value="Genomic_DNA"/>
</dbReference>
<dbReference type="PANTHER" id="PTHR30445">
    <property type="entry name" value="K(+)_H(+) ANTIPORTER SUBUNIT KHTT"/>
    <property type="match status" value="1"/>
</dbReference>
<accession>A0ABT7JGJ6</accession>
<sequence length="537" mass="55686">MTALLDLLAQNPVLTLFTVLLLGFALGGVRVLGFSLGVAGVLFAGLFVSALDPRIALDPAVYELGLAVFVYAIALASGGHVLASFGRAGLIRNGLVLGLLTLGAGLTLALGRLLGLDPALTAGLYTGALTSTPALAGVIEAVAGQPGAGDPVVAYSIAYPVGVVGVMLALFFFERRFRPDYAAEARALGVSGEEPVTRTLRVTDGRGLTVEAFARAHGGRVVFGRWLHGGHLETAEAGSVLRVGDLVSVTGAPADVAAVIRVLGEEAGPSLSEDRSVLDFRRIFVSSPRVAGRRLSELRVNERLGATVTRVRRGDRDIVPSGRTVLELGDRVRVLAPRGQMAEVTRFFGDSYRHLSEINLLTFSLGLVLGLVLGSLPLPLPGGGTFRLGVAGGPLLVGLALGALGRSGRAVWNIPYSANLTLRQFGLALFLAGVGLRSGGRFAAQLASAEGLALLLAGAAITLGVTSALLWTGYRLLRLPYSLLSGLTAGLNTQPAVLGYATERTRSEVPELGYASVYPAALIGKILLAQLILRLAG</sequence>
<evidence type="ECO:0000256" key="6">
    <source>
        <dbReference type="ARBA" id="ARBA00022989"/>
    </source>
</evidence>
<keyword evidence="5 8" id="KW-0812">Transmembrane</keyword>
<evidence type="ECO:0000256" key="2">
    <source>
        <dbReference type="ARBA" id="ARBA00009854"/>
    </source>
</evidence>
<feature type="transmembrane region" description="Helical" evidence="8">
    <location>
        <begin position="452"/>
        <end position="474"/>
    </location>
</feature>
<dbReference type="RefSeq" id="WP_285520829.1">
    <property type="nucleotide sequence ID" value="NZ_JASNGB010000005.1"/>
</dbReference>
<organism evidence="10 11">
    <name type="scientific">Deinococcus rhizophilus</name>
    <dbReference type="NCBI Taxonomy" id="3049544"/>
    <lineage>
        <taxon>Bacteria</taxon>
        <taxon>Thermotogati</taxon>
        <taxon>Deinococcota</taxon>
        <taxon>Deinococci</taxon>
        <taxon>Deinococcales</taxon>
        <taxon>Deinococcaceae</taxon>
        <taxon>Deinococcus</taxon>
    </lineage>
</organism>
<feature type="transmembrane region" description="Helical" evidence="8">
    <location>
        <begin position="386"/>
        <end position="404"/>
    </location>
</feature>
<evidence type="ECO:0000313" key="10">
    <source>
        <dbReference type="EMBL" id="MDL2342799.1"/>
    </source>
</evidence>
<keyword evidence="7 8" id="KW-0472">Membrane</keyword>
<dbReference type="NCBIfam" id="TIGR01625">
    <property type="entry name" value="YidE_YbjL_dupl"/>
    <property type="match status" value="1"/>
</dbReference>
<dbReference type="Pfam" id="PF06826">
    <property type="entry name" value="Asp-Al_Ex"/>
    <property type="match status" value="2"/>
</dbReference>
<evidence type="ECO:0000256" key="8">
    <source>
        <dbReference type="SAM" id="Phobius"/>
    </source>
</evidence>